<sequence length="353" mass="40797">MGRGTVRNPWNSVTRSVVSMYQGHKEIAVCTEENRTQEEVTVKMKRRICVSSDDGSGSMSCLAGKDTKLDTFLEKLIDSVLLMNNKVEGLSNRIYPLEEKVNQEILIGRNERTEFMNEVKSEIAELKKSEEEEQPVFVGSHLVSKLSNLQKLVKDKLPVADASDSEVWSPWNDMDVQQRNHVNRDLNSWDKYLNVQPPNQVDSWRTCTNQLDVQQQNHGSMDLNSWDEYLNVQQPNQVDSWSTCTNQLDVQQRNHGSMDLNSWNEYLNVEQPNQVDSWRTCTDQLDVQQQNHRNRDLNLWDKHLNVQQLNEELSSGGWRPWTSHLDVQQPSGLNVQQPNGEDHWSPPNENVTK</sequence>
<evidence type="ECO:0000256" key="1">
    <source>
        <dbReference type="SAM" id="MobiDB-lite"/>
    </source>
</evidence>
<organism evidence="2 3">
    <name type="scientific">Papaver atlanticum</name>
    <dbReference type="NCBI Taxonomy" id="357466"/>
    <lineage>
        <taxon>Eukaryota</taxon>
        <taxon>Viridiplantae</taxon>
        <taxon>Streptophyta</taxon>
        <taxon>Embryophyta</taxon>
        <taxon>Tracheophyta</taxon>
        <taxon>Spermatophyta</taxon>
        <taxon>Magnoliopsida</taxon>
        <taxon>Ranunculales</taxon>
        <taxon>Papaveraceae</taxon>
        <taxon>Papaveroideae</taxon>
        <taxon>Papaver</taxon>
    </lineage>
</organism>
<gene>
    <name evidence="2" type="ORF">MKW98_030052</name>
</gene>
<name>A0AAD4T526_9MAGN</name>
<comment type="caution">
    <text evidence="2">The sequence shown here is derived from an EMBL/GenBank/DDBJ whole genome shotgun (WGS) entry which is preliminary data.</text>
</comment>
<dbReference type="EMBL" id="JAJJMB010005117">
    <property type="protein sequence ID" value="KAI3940733.1"/>
    <property type="molecule type" value="Genomic_DNA"/>
</dbReference>
<proteinExistence type="predicted"/>
<feature type="region of interest" description="Disordered" evidence="1">
    <location>
        <begin position="315"/>
        <end position="353"/>
    </location>
</feature>
<evidence type="ECO:0000313" key="2">
    <source>
        <dbReference type="EMBL" id="KAI3940733.1"/>
    </source>
</evidence>
<accession>A0AAD4T526</accession>
<feature type="non-terminal residue" evidence="2">
    <location>
        <position position="353"/>
    </location>
</feature>
<dbReference type="Proteomes" id="UP001202328">
    <property type="component" value="Unassembled WGS sequence"/>
</dbReference>
<reference evidence="2" key="1">
    <citation type="submission" date="2022-04" db="EMBL/GenBank/DDBJ databases">
        <title>A functionally conserved STORR gene fusion in Papaver species that diverged 16.8 million years ago.</title>
        <authorList>
            <person name="Catania T."/>
        </authorList>
    </citation>
    <scope>NUCLEOTIDE SEQUENCE</scope>
    <source>
        <strain evidence="2">S-188037</strain>
    </source>
</reference>
<evidence type="ECO:0000313" key="3">
    <source>
        <dbReference type="Proteomes" id="UP001202328"/>
    </source>
</evidence>
<keyword evidence="3" id="KW-1185">Reference proteome</keyword>
<protein>
    <submittedName>
        <fullName evidence="2">Uncharacterized protein</fullName>
    </submittedName>
</protein>
<dbReference type="AlphaFoldDB" id="A0AAD4T526"/>
<feature type="compositionally biased region" description="Polar residues" evidence="1">
    <location>
        <begin position="325"/>
        <end position="339"/>
    </location>
</feature>